<proteinExistence type="predicted"/>
<dbReference type="EMBL" id="CP006721">
    <property type="protein sequence ID" value="AGX43976.1"/>
    <property type="molecule type" value="Genomic_DNA"/>
</dbReference>
<reference evidence="1 2" key="1">
    <citation type="journal article" date="2013" name="Genome Announc.">
        <title>Complete Genome Sequence of the Solvent Producer Clostridium saccharobutylicum NCP262 (DSM 13864).</title>
        <authorList>
            <person name="Poehlein A."/>
            <person name="Hartwich K."/>
            <person name="Krabben P."/>
            <person name="Ehrenreich A."/>
            <person name="Liebl W."/>
            <person name="Durre P."/>
            <person name="Gottschalk G."/>
            <person name="Daniel R."/>
        </authorList>
    </citation>
    <scope>NUCLEOTIDE SEQUENCE [LARGE SCALE GENOMIC DNA]</scope>
    <source>
        <strain evidence="1">DSM 13864</strain>
    </source>
</reference>
<accession>U5MWH3</accession>
<dbReference type="PATRIC" id="fig|1345695.3.peg.2990"/>
<gene>
    <name evidence="1" type="ORF">CLSA_c30090</name>
</gene>
<evidence type="ECO:0000313" key="2">
    <source>
        <dbReference type="Proteomes" id="UP000017118"/>
    </source>
</evidence>
<dbReference type="HOGENOM" id="CLU_3151380_0_0_9"/>
<organism evidence="1 2">
    <name type="scientific">Clostridium saccharobutylicum DSM 13864</name>
    <dbReference type="NCBI Taxonomy" id="1345695"/>
    <lineage>
        <taxon>Bacteria</taxon>
        <taxon>Bacillati</taxon>
        <taxon>Bacillota</taxon>
        <taxon>Clostridia</taxon>
        <taxon>Eubacteriales</taxon>
        <taxon>Clostridiaceae</taxon>
        <taxon>Clostridium</taxon>
    </lineage>
</organism>
<protein>
    <submittedName>
        <fullName evidence="1">Uncharacterized protein</fullName>
    </submittedName>
</protein>
<evidence type="ECO:0000313" key="1">
    <source>
        <dbReference type="EMBL" id="AGX43976.1"/>
    </source>
</evidence>
<keyword evidence="2" id="KW-1185">Reference proteome</keyword>
<name>U5MWH3_CLOSA</name>
<sequence>MNEIIDQAIKNTLLRLRNNKPIEIEIKRTGNKKALHQKGKNKIKKFSI</sequence>
<dbReference type="Proteomes" id="UP000017118">
    <property type="component" value="Chromosome"/>
</dbReference>
<dbReference type="AlphaFoldDB" id="U5MWH3"/>
<dbReference type="KEGG" id="csb:CLSA_c30090"/>